<dbReference type="OrthoDB" id="5809458at2759"/>
<dbReference type="GO" id="GO:0005737">
    <property type="term" value="C:cytoplasm"/>
    <property type="evidence" value="ECO:0007669"/>
    <property type="project" value="TreeGrafter"/>
</dbReference>
<dbReference type="SFLD" id="SFLDS00019">
    <property type="entry name" value="Glutathione_Transferase_(cytos"/>
    <property type="match status" value="1"/>
</dbReference>
<evidence type="ECO:0000313" key="3">
    <source>
        <dbReference type="EMBL" id="PGH08821.1"/>
    </source>
</evidence>
<dbReference type="PANTHER" id="PTHR12289">
    <property type="entry name" value="METAXIN RELATED"/>
    <property type="match status" value="1"/>
</dbReference>
<dbReference type="InterPro" id="IPR050931">
    <property type="entry name" value="Mito_Protein_Transport_Metaxin"/>
</dbReference>
<proteinExistence type="inferred from homology"/>
<dbReference type="SFLD" id="SFLDG01180">
    <property type="entry name" value="SUF1"/>
    <property type="match status" value="1"/>
</dbReference>
<sequence length="281" mass="32021">MSTSTNEQQQQPKLTLHRGWLDKGKHVWSPFVIKVEARLRFANVKYEIGAGSPRSAPNGKIPYMEIQNASQEATSASGNDSLKTIGDSTLIIKRLVERGVLPDLSLGINGKLDGATNANDLAIRALMEDKLYFYGVWEKWTQNYYPMRDRVLSNLPYPARVVVGLMIYRNVMKTLHGQGVSRYTAEEIALFTREIWEAVNDYLTISRSKLTGHDANERPFWILGNEHPTEADTTVFGFIVSVLVSTACPDSQKLVREFPVILDYVRRIQDVYFPDYEKWEE</sequence>
<evidence type="ECO:0000313" key="4">
    <source>
        <dbReference type="Proteomes" id="UP000223968"/>
    </source>
</evidence>
<dbReference type="Pfam" id="PF17172">
    <property type="entry name" value="GST_N_4"/>
    <property type="match status" value="1"/>
</dbReference>
<reference evidence="3 4" key="1">
    <citation type="submission" date="2017-10" db="EMBL/GenBank/DDBJ databases">
        <title>Comparative genomics in systemic dimorphic fungi from Ajellomycetaceae.</title>
        <authorList>
            <person name="Munoz J.F."/>
            <person name="Mcewen J.G."/>
            <person name="Clay O.K."/>
            <person name="Cuomo C.A."/>
        </authorList>
    </citation>
    <scope>NUCLEOTIDE SEQUENCE [LARGE SCALE GENOMIC DNA]</scope>
    <source>
        <strain evidence="3 4">UAMH5409</strain>
    </source>
</reference>
<dbReference type="PANTHER" id="PTHR12289:SF41">
    <property type="entry name" value="FAILED AXON CONNECTIONS-RELATED"/>
    <property type="match status" value="1"/>
</dbReference>
<gene>
    <name evidence="3" type="ORF">AJ79_05825</name>
</gene>
<dbReference type="InterPro" id="IPR026928">
    <property type="entry name" value="FAX/IsoI-like"/>
</dbReference>
<dbReference type="SFLD" id="SFLDG01200">
    <property type="entry name" value="SUF1.1"/>
    <property type="match status" value="1"/>
</dbReference>
<accession>A0A2B7XJ59</accession>
<evidence type="ECO:0000259" key="2">
    <source>
        <dbReference type="Pfam" id="PF17172"/>
    </source>
</evidence>
<dbReference type="InterPro" id="IPR040079">
    <property type="entry name" value="Glutathione_S-Trfase"/>
</dbReference>
<dbReference type="Proteomes" id="UP000223968">
    <property type="component" value="Unassembled WGS sequence"/>
</dbReference>
<protein>
    <recommendedName>
        <fullName evidence="2">Thioredoxin-like fold domain-containing protein</fullName>
    </recommendedName>
</protein>
<name>A0A2B7XJ59_9EURO</name>
<feature type="domain" description="Thioredoxin-like fold" evidence="2">
    <location>
        <begin position="30"/>
        <end position="141"/>
    </location>
</feature>
<comment type="caution">
    <text evidence="3">The sequence shown here is derived from an EMBL/GenBank/DDBJ whole genome shotgun (WGS) entry which is preliminary data.</text>
</comment>
<keyword evidence="4" id="KW-1185">Reference proteome</keyword>
<dbReference type="InterPro" id="IPR012336">
    <property type="entry name" value="Thioredoxin-like_fold"/>
</dbReference>
<organism evidence="3 4">
    <name type="scientific">Helicocarpus griseus UAMH5409</name>
    <dbReference type="NCBI Taxonomy" id="1447875"/>
    <lineage>
        <taxon>Eukaryota</taxon>
        <taxon>Fungi</taxon>
        <taxon>Dikarya</taxon>
        <taxon>Ascomycota</taxon>
        <taxon>Pezizomycotina</taxon>
        <taxon>Eurotiomycetes</taxon>
        <taxon>Eurotiomycetidae</taxon>
        <taxon>Onygenales</taxon>
        <taxon>Ajellomycetaceae</taxon>
        <taxon>Helicocarpus</taxon>
    </lineage>
</organism>
<evidence type="ECO:0000256" key="1">
    <source>
        <dbReference type="ARBA" id="ARBA00006475"/>
    </source>
</evidence>
<dbReference type="EMBL" id="PDNB01000097">
    <property type="protein sequence ID" value="PGH08821.1"/>
    <property type="molecule type" value="Genomic_DNA"/>
</dbReference>
<comment type="similarity">
    <text evidence="1">Belongs to the FAX family.</text>
</comment>
<dbReference type="AlphaFoldDB" id="A0A2B7XJ59"/>